<protein>
    <recommendedName>
        <fullName evidence="3">Ketimine reductase mu-crystallin</fullName>
        <ecNumber evidence="16">1.5.1.1</ecNumber>
        <ecNumber evidence="2">1.5.1.25</ecNumber>
    </recommendedName>
    <alternativeName>
        <fullName evidence="17">1-piperideine-2-carboxylate/1-pyrroline-2-carboxylate reductase</fullName>
    </alternativeName>
    <alternativeName>
        <fullName evidence="4">NADP-regulated thyroid-hormone-binding protein</fullName>
    </alternativeName>
</protein>
<dbReference type="GO" id="GO:0047127">
    <property type="term" value="F:thiomorpholine-carboxylate dehydrogenase activity"/>
    <property type="evidence" value="ECO:0007669"/>
    <property type="project" value="UniProtKB-EC"/>
</dbReference>
<dbReference type="InterPro" id="IPR036291">
    <property type="entry name" value="NAD(P)-bd_dom_sf"/>
</dbReference>
<evidence type="ECO:0000256" key="8">
    <source>
        <dbReference type="ARBA" id="ARBA00093226"/>
    </source>
</evidence>
<evidence type="ECO:0000256" key="3">
    <source>
        <dbReference type="ARBA" id="ARBA00015173"/>
    </source>
</evidence>
<evidence type="ECO:0000256" key="1">
    <source>
        <dbReference type="ARBA" id="ARBA00008903"/>
    </source>
</evidence>
<dbReference type="Proteomes" id="UP001152888">
    <property type="component" value="Unassembled WGS sequence"/>
</dbReference>
<dbReference type="InterPro" id="IPR003462">
    <property type="entry name" value="ODC_Mu_crystall"/>
</dbReference>
<evidence type="ECO:0000313" key="19">
    <source>
        <dbReference type="EMBL" id="CAH1986703.1"/>
    </source>
</evidence>
<accession>A0A9P0L092</accession>
<sequence length="419" mass="47288">MFIYQQLYKTEYQKQNLIIPQILVLNVLTVYFTFNLVSTWQAMAEMDNVYGLADGNGEQARRIYHQRYLDRALPDSRTFSNIHRRLVETGSVRKGTSEDKMLYINESNVKDILTWEKTFEAVEVAMKRLSSGQTVQMPRTHTIIPGSDNVLLTMPGYLKDEKFGALGCKLVTYFPGNPKRTEALPSINANIMILDEATGIMKAVVAGTEITTQRTSAASAVATKYLYVNQGKACNILAILGTGIQGRIHAEMFRHFFHFQEIRLWNRTKEKAKSLAEELNRKFDTNVFKYYENNESCVRGADVIVTTTASPVHIVHYAWVKPGAHINAVGASRNHFSELDEQLYRNSDLYLDSVETMKPEMAGLDMLTDSLRGEVGAVINKMIPSSPNERPTIFNGGGMAVEDCAVGRAVYDLYHERKI</sequence>
<evidence type="ECO:0000256" key="10">
    <source>
        <dbReference type="ARBA" id="ARBA00093248"/>
    </source>
</evidence>
<evidence type="ECO:0000256" key="18">
    <source>
        <dbReference type="SAM" id="Phobius"/>
    </source>
</evidence>
<dbReference type="GO" id="GO:0050241">
    <property type="term" value="F:pyrroline-2-carboxylate reductase activity"/>
    <property type="evidence" value="ECO:0007669"/>
    <property type="project" value="UniProtKB-EC"/>
</dbReference>
<dbReference type="EMBL" id="CAKOFQ010007004">
    <property type="protein sequence ID" value="CAH1986703.1"/>
    <property type="molecule type" value="Genomic_DNA"/>
</dbReference>
<evidence type="ECO:0000313" key="20">
    <source>
        <dbReference type="Proteomes" id="UP001152888"/>
    </source>
</evidence>
<comment type="subunit">
    <text evidence="15">Homodimer. Binds the thyroid hormone triiodothyronine (T3); T3 binding inhibits enzymatic activity.</text>
</comment>
<dbReference type="PANTHER" id="PTHR13812:SF19">
    <property type="entry name" value="KETIMINE REDUCTASE MU-CRYSTALLIN"/>
    <property type="match status" value="1"/>
</dbReference>
<feature type="transmembrane region" description="Helical" evidence="18">
    <location>
        <begin position="17"/>
        <end position="37"/>
    </location>
</feature>
<dbReference type="EC" id="1.5.1.1" evidence="16"/>
<dbReference type="SUPFAM" id="SSF51735">
    <property type="entry name" value="NAD(P)-binding Rossmann-fold domains"/>
    <property type="match status" value="1"/>
</dbReference>
<comment type="catalytic activity">
    <reaction evidence="14">
        <text>L-pipecolate + NADP(+) = Delta(1)-piperideine-2-carboxylate + NADPH + H(+)</text>
        <dbReference type="Rhea" id="RHEA:12524"/>
        <dbReference type="ChEBI" id="CHEBI:15378"/>
        <dbReference type="ChEBI" id="CHEBI:57783"/>
        <dbReference type="ChEBI" id="CHEBI:58349"/>
        <dbReference type="ChEBI" id="CHEBI:61185"/>
        <dbReference type="ChEBI" id="CHEBI:77631"/>
        <dbReference type="EC" id="1.5.1.1"/>
    </reaction>
    <physiologicalReaction direction="right-to-left" evidence="14">
        <dbReference type="Rhea" id="RHEA:12526"/>
    </physiologicalReaction>
</comment>
<comment type="catalytic activity">
    <reaction evidence="13">
        <text>L-proline + NAD(+) = 1-pyrroline-2-carboxylate + NADH + H(+)</text>
        <dbReference type="Rhea" id="RHEA:20321"/>
        <dbReference type="ChEBI" id="CHEBI:15378"/>
        <dbReference type="ChEBI" id="CHEBI:39785"/>
        <dbReference type="ChEBI" id="CHEBI:57540"/>
        <dbReference type="ChEBI" id="CHEBI:57945"/>
        <dbReference type="ChEBI" id="CHEBI:60039"/>
        <dbReference type="EC" id="1.5.1.1"/>
    </reaction>
    <physiologicalReaction direction="right-to-left" evidence="13">
        <dbReference type="Rhea" id="RHEA:20323"/>
    </physiologicalReaction>
</comment>
<evidence type="ECO:0000256" key="13">
    <source>
        <dbReference type="ARBA" id="ARBA00093264"/>
    </source>
</evidence>
<evidence type="ECO:0000256" key="4">
    <source>
        <dbReference type="ARBA" id="ARBA00033420"/>
    </source>
</evidence>
<comment type="similarity">
    <text evidence="1">Belongs to the ornithine cyclodeaminase/mu-crystallin family.</text>
</comment>
<evidence type="ECO:0000256" key="16">
    <source>
        <dbReference type="ARBA" id="ARBA00093598"/>
    </source>
</evidence>
<dbReference type="AlphaFoldDB" id="A0A9P0L092"/>
<proteinExistence type="inferred from homology"/>
<evidence type="ECO:0000256" key="17">
    <source>
        <dbReference type="ARBA" id="ARBA00093650"/>
    </source>
</evidence>
<comment type="catalytic activity">
    <reaction evidence="11">
        <text>(S)-cystathionine ketimine + NADH + 2 H(+) = (3R,5S)-2,3,5,6,7-pentahydro-1,4-thiazepine-3,5-dicarboxylate + NAD(+)</text>
        <dbReference type="Rhea" id="RHEA:68032"/>
        <dbReference type="ChEBI" id="CHEBI:15378"/>
        <dbReference type="ChEBI" id="CHEBI:57540"/>
        <dbReference type="ChEBI" id="CHEBI:57945"/>
        <dbReference type="ChEBI" id="CHEBI:176808"/>
        <dbReference type="ChEBI" id="CHEBI:176810"/>
    </reaction>
    <physiologicalReaction direction="left-to-right" evidence="11">
        <dbReference type="Rhea" id="RHEA:68033"/>
    </physiologicalReaction>
</comment>
<comment type="catalytic activity">
    <reaction evidence="7">
        <text>L-proline + NADP(+) = 1-pyrroline-2-carboxylate + NADPH + H(+)</text>
        <dbReference type="Rhea" id="RHEA:20317"/>
        <dbReference type="ChEBI" id="CHEBI:15378"/>
        <dbReference type="ChEBI" id="CHEBI:39785"/>
        <dbReference type="ChEBI" id="CHEBI:57783"/>
        <dbReference type="ChEBI" id="CHEBI:58349"/>
        <dbReference type="ChEBI" id="CHEBI:60039"/>
        <dbReference type="EC" id="1.5.1.1"/>
    </reaction>
    <physiologicalReaction direction="right-to-left" evidence="7">
        <dbReference type="Rhea" id="RHEA:20319"/>
    </physiologicalReaction>
</comment>
<dbReference type="GO" id="GO:0005737">
    <property type="term" value="C:cytoplasm"/>
    <property type="evidence" value="ECO:0007669"/>
    <property type="project" value="TreeGrafter"/>
</dbReference>
<comment type="caution">
    <text evidence="19">The sequence shown here is derived from an EMBL/GenBank/DDBJ whole genome shotgun (WGS) entry which is preliminary data.</text>
</comment>
<keyword evidence="18" id="KW-0472">Membrane</keyword>
<dbReference type="Gene3D" id="3.40.50.720">
    <property type="entry name" value="NAD(P)-binding Rossmann-like Domain"/>
    <property type="match status" value="1"/>
</dbReference>
<dbReference type="EC" id="1.5.1.25" evidence="2"/>
<evidence type="ECO:0000256" key="14">
    <source>
        <dbReference type="ARBA" id="ARBA00093273"/>
    </source>
</evidence>
<evidence type="ECO:0000256" key="9">
    <source>
        <dbReference type="ARBA" id="ARBA00093227"/>
    </source>
</evidence>
<dbReference type="PANTHER" id="PTHR13812">
    <property type="entry name" value="KETIMINE REDUCTASE MU-CRYSTALLIN"/>
    <property type="match status" value="1"/>
</dbReference>
<evidence type="ECO:0000256" key="5">
    <source>
        <dbReference type="ARBA" id="ARBA00093190"/>
    </source>
</evidence>
<evidence type="ECO:0000256" key="11">
    <source>
        <dbReference type="ARBA" id="ARBA00093250"/>
    </source>
</evidence>
<dbReference type="Gene3D" id="3.30.1780.10">
    <property type="entry name" value="ornithine cyclodeaminase, domain 1"/>
    <property type="match status" value="1"/>
</dbReference>
<dbReference type="OrthoDB" id="41492at2759"/>
<comment type="catalytic activity">
    <reaction evidence="6">
        <text>Delta(2)-thiazoline-2-carboxylate + NADPH + 2 H(+) = L-thiazolidine-2-carboxylate + NADP(+)</text>
        <dbReference type="Rhea" id="RHEA:68072"/>
        <dbReference type="ChEBI" id="CHEBI:15378"/>
        <dbReference type="ChEBI" id="CHEBI:57783"/>
        <dbReference type="ChEBI" id="CHEBI:58349"/>
        <dbReference type="ChEBI" id="CHEBI:176895"/>
        <dbReference type="ChEBI" id="CHEBI:176896"/>
    </reaction>
    <physiologicalReaction direction="left-to-right" evidence="6">
        <dbReference type="Rhea" id="RHEA:68073"/>
    </physiologicalReaction>
</comment>
<keyword evidence="20" id="KW-1185">Reference proteome</keyword>
<evidence type="ECO:0000256" key="2">
    <source>
        <dbReference type="ARBA" id="ARBA00012883"/>
    </source>
</evidence>
<dbReference type="Pfam" id="PF02423">
    <property type="entry name" value="OCD_Mu_crystall"/>
    <property type="match status" value="1"/>
</dbReference>
<comment type="catalytic activity">
    <reaction evidence="9">
        <text>(S)-cystathionine ketimine + NADPH + 2 H(+) = (3R,5S)-2,3,5,6,7-pentahydro-1,4-thiazepine-3,5-dicarboxylate + NADP(+)</text>
        <dbReference type="Rhea" id="RHEA:68036"/>
        <dbReference type="ChEBI" id="CHEBI:15378"/>
        <dbReference type="ChEBI" id="CHEBI:57783"/>
        <dbReference type="ChEBI" id="CHEBI:58349"/>
        <dbReference type="ChEBI" id="CHEBI:176808"/>
        <dbReference type="ChEBI" id="CHEBI:176810"/>
    </reaction>
    <physiologicalReaction direction="left-to-right" evidence="9">
        <dbReference type="Rhea" id="RHEA:68037"/>
    </physiologicalReaction>
</comment>
<organism evidence="19 20">
    <name type="scientific">Acanthoscelides obtectus</name>
    <name type="common">Bean weevil</name>
    <name type="synonym">Bruchus obtectus</name>
    <dbReference type="NCBI Taxonomy" id="200917"/>
    <lineage>
        <taxon>Eukaryota</taxon>
        <taxon>Metazoa</taxon>
        <taxon>Ecdysozoa</taxon>
        <taxon>Arthropoda</taxon>
        <taxon>Hexapoda</taxon>
        <taxon>Insecta</taxon>
        <taxon>Pterygota</taxon>
        <taxon>Neoptera</taxon>
        <taxon>Endopterygota</taxon>
        <taxon>Coleoptera</taxon>
        <taxon>Polyphaga</taxon>
        <taxon>Cucujiformia</taxon>
        <taxon>Chrysomeloidea</taxon>
        <taxon>Chrysomelidae</taxon>
        <taxon>Bruchinae</taxon>
        <taxon>Bruchini</taxon>
        <taxon>Acanthoscelides</taxon>
    </lineage>
</organism>
<comment type="catalytic activity">
    <reaction evidence="10">
        <text>(R)-lanthionine ketimine + NADPH + 2 H(+) = (3R,5R)-1,4-thiomorpholine-3,5-dicarboxylate + NADP(+)</text>
        <dbReference type="Rhea" id="RHEA:68040"/>
        <dbReference type="ChEBI" id="CHEBI:15378"/>
        <dbReference type="ChEBI" id="CHEBI:57783"/>
        <dbReference type="ChEBI" id="CHEBI:58349"/>
        <dbReference type="ChEBI" id="CHEBI:176891"/>
        <dbReference type="ChEBI" id="CHEBI:176892"/>
    </reaction>
    <physiologicalReaction direction="left-to-right" evidence="10">
        <dbReference type="Rhea" id="RHEA:68041"/>
    </physiologicalReaction>
</comment>
<gene>
    <name evidence="19" type="ORF">ACAOBT_LOCUS17399</name>
</gene>
<evidence type="ECO:0000256" key="6">
    <source>
        <dbReference type="ARBA" id="ARBA00093197"/>
    </source>
</evidence>
<comment type="catalytic activity">
    <reaction evidence="5">
        <text>L-pipecolate + NAD(+) = Delta(1)-piperideine-2-carboxylate + NADH + H(+)</text>
        <dbReference type="Rhea" id="RHEA:30807"/>
        <dbReference type="ChEBI" id="CHEBI:15378"/>
        <dbReference type="ChEBI" id="CHEBI:57540"/>
        <dbReference type="ChEBI" id="CHEBI:57945"/>
        <dbReference type="ChEBI" id="CHEBI:61185"/>
        <dbReference type="ChEBI" id="CHEBI:77631"/>
        <dbReference type="EC" id="1.5.1.1"/>
    </reaction>
    <physiologicalReaction direction="right-to-left" evidence="5">
        <dbReference type="Rhea" id="RHEA:30809"/>
    </physiologicalReaction>
</comment>
<dbReference type="InterPro" id="IPR023401">
    <property type="entry name" value="ODC_N"/>
</dbReference>
<dbReference type="GO" id="GO:0042562">
    <property type="term" value="F:hormone binding"/>
    <property type="evidence" value="ECO:0007669"/>
    <property type="project" value="TreeGrafter"/>
</dbReference>
<evidence type="ECO:0000256" key="7">
    <source>
        <dbReference type="ARBA" id="ARBA00093203"/>
    </source>
</evidence>
<evidence type="ECO:0000256" key="15">
    <source>
        <dbReference type="ARBA" id="ARBA00093567"/>
    </source>
</evidence>
<evidence type="ECO:0000256" key="12">
    <source>
        <dbReference type="ARBA" id="ARBA00093263"/>
    </source>
</evidence>
<comment type="catalytic activity">
    <reaction evidence="8">
        <text>(3R)-1,4-thiomorpholine-3-carboxylate + NAD(+) = 3,4-dehydrothiomorpholine-3-carboxylate + NADH + 2 H(+)</text>
        <dbReference type="Rhea" id="RHEA:12504"/>
        <dbReference type="ChEBI" id="CHEBI:15378"/>
        <dbReference type="ChEBI" id="CHEBI:57540"/>
        <dbReference type="ChEBI" id="CHEBI:57945"/>
        <dbReference type="ChEBI" id="CHEBI:58517"/>
        <dbReference type="ChEBI" id="CHEBI:176873"/>
        <dbReference type="EC" id="1.5.1.25"/>
    </reaction>
    <physiologicalReaction direction="right-to-left" evidence="8">
        <dbReference type="Rhea" id="RHEA:12506"/>
    </physiologicalReaction>
</comment>
<keyword evidence="18" id="KW-0812">Transmembrane</keyword>
<reference evidence="19" key="1">
    <citation type="submission" date="2022-03" db="EMBL/GenBank/DDBJ databases">
        <authorList>
            <person name="Sayadi A."/>
        </authorList>
    </citation>
    <scope>NUCLEOTIDE SEQUENCE</scope>
</reference>
<comment type="catalytic activity">
    <reaction evidence="12">
        <text>(3R)-1,4-thiomorpholine-3-carboxylate + NADP(+) = 3,4-dehydrothiomorpholine-3-carboxylate + NADPH + 2 H(+)</text>
        <dbReference type="Rhea" id="RHEA:12500"/>
        <dbReference type="ChEBI" id="CHEBI:15378"/>
        <dbReference type="ChEBI" id="CHEBI:57783"/>
        <dbReference type="ChEBI" id="CHEBI:58349"/>
        <dbReference type="ChEBI" id="CHEBI:58517"/>
        <dbReference type="ChEBI" id="CHEBI:176873"/>
        <dbReference type="EC" id="1.5.1.25"/>
    </reaction>
    <physiologicalReaction direction="right-to-left" evidence="12">
        <dbReference type="Rhea" id="RHEA:12502"/>
    </physiologicalReaction>
</comment>
<name>A0A9P0L092_ACAOB</name>
<keyword evidence="18" id="KW-1133">Transmembrane helix</keyword>